<evidence type="ECO:0000313" key="16">
    <source>
        <dbReference type="RefSeq" id="XP_037885163.1"/>
    </source>
</evidence>
<dbReference type="GO" id="GO:0005739">
    <property type="term" value="C:mitochondrion"/>
    <property type="evidence" value="ECO:0007669"/>
    <property type="project" value="UniProtKB-SubCell"/>
</dbReference>
<dbReference type="KEGG" id="gfs:119634835"/>
<proteinExistence type="inferred from homology"/>
<dbReference type="GO" id="GO:0005634">
    <property type="term" value="C:nucleus"/>
    <property type="evidence" value="ECO:0007669"/>
    <property type="project" value="UniProtKB-SubCell"/>
</dbReference>
<evidence type="ECO:0000256" key="12">
    <source>
        <dbReference type="SAM" id="MobiDB-lite"/>
    </source>
</evidence>
<organism evidence="14 16">
    <name type="scientific">Glossina fuscipes</name>
    <dbReference type="NCBI Taxonomy" id="7396"/>
    <lineage>
        <taxon>Eukaryota</taxon>
        <taxon>Metazoa</taxon>
        <taxon>Ecdysozoa</taxon>
        <taxon>Arthropoda</taxon>
        <taxon>Hexapoda</taxon>
        <taxon>Insecta</taxon>
        <taxon>Pterygota</taxon>
        <taxon>Neoptera</taxon>
        <taxon>Endopterygota</taxon>
        <taxon>Diptera</taxon>
        <taxon>Brachycera</taxon>
        <taxon>Muscomorpha</taxon>
        <taxon>Hippoboscoidea</taxon>
        <taxon>Glossinidae</taxon>
        <taxon>Glossina</taxon>
    </lineage>
</organism>
<name>A0A8U0WJS3_9MUSC</name>
<dbReference type="InterPro" id="IPR010418">
    <property type="entry name" value="ECSIT"/>
</dbReference>
<evidence type="ECO:0000256" key="11">
    <source>
        <dbReference type="ARBA" id="ARBA00023242"/>
    </source>
</evidence>
<protein>
    <recommendedName>
        <fullName evidence="5">Evolutionarily conserved signaling intermediate in Toll pathway, mitochondrial</fullName>
    </recommendedName>
</protein>
<feature type="region of interest" description="Disordered" evidence="12">
    <location>
        <begin position="30"/>
        <end position="70"/>
    </location>
</feature>
<dbReference type="SMART" id="SM01284">
    <property type="entry name" value="ECSIT_Cterm"/>
    <property type="match status" value="1"/>
</dbReference>
<dbReference type="PANTHER" id="PTHR13113">
    <property type="entry name" value="ECSIT EVOLUTIONARILY CONSERVED SIGNALING INTERMEDIATE IN TOLL PATHWAYS"/>
    <property type="match status" value="1"/>
</dbReference>
<sequence>MIRKLKGLLTNSNNSFASCIITWKTYSNEVKPKKEESEGENSESDSYQQQQQQRKKQDSEEQRKTTSTTSFVPAVRNPFVEASEKTKSVYMNMVEIFTERDIRRRNHVEFIYAAMKHMAEFGVERDLDVYKALINVLPKGKFIPRNIFQSEFMHYPKQQQCIIDLLEQMEDLGVMPDYEMEAMLLNVFGRSGHPLRKYWRMMYWMPKFKNLSPWPLPNPVPDSALTMAKLAIERMCTVDVRSRVTVFETKNVLDAIDDTWIVSGMSPDQTQLLHKHPHNKAIYIEGPFLIWLRSKTINYFTLRADPDMEFLKSLNSNTEDEDDVTKLNVPFFGQPPISRKNQVGKVRSVHQQDDGTIFAICATGTSTKDSLLSWIRLLEANGNPVLGQIPVLFRFRSKISDKVKEIESSREIKAPSATSNDHVSADDLKS</sequence>
<evidence type="ECO:0000256" key="2">
    <source>
        <dbReference type="ARBA" id="ARBA00004173"/>
    </source>
</evidence>
<gene>
    <name evidence="15 16" type="primary">LOC119634835</name>
</gene>
<evidence type="ECO:0000256" key="3">
    <source>
        <dbReference type="ARBA" id="ARBA00004496"/>
    </source>
</evidence>
<reference evidence="15 16" key="1">
    <citation type="submission" date="2025-04" db="UniProtKB">
        <authorList>
            <consortium name="RefSeq"/>
        </authorList>
    </citation>
    <scope>IDENTIFICATION</scope>
    <source>
        <tissue evidence="15 16">Whole body pupa</tissue>
    </source>
</reference>
<dbReference type="Proteomes" id="UP000092443">
    <property type="component" value="Unplaced"/>
</dbReference>
<evidence type="ECO:0000256" key="8">
    <source>
        <dbReference type="ARBA" id="ARBA00022859"/>
    </source>
</evidence>
<evidence type="ECO:0000259" key="13">
    <source>
        <dbReference type="SMART" id="SM01284"/>
    </source>
</evidence>
<feature type="compositionally biased region" description="Basic and acidic residues" evidence="12">
    <location>
        <begin position="55"/>
        <end position="64"/>
    </location>
</feature>
<evidence type="ECO:0000256" key="4">
    <source>
        <dbReference type="ARBA" id="ARBA00007674"/>
    </source>
</evidence>
<dbReference type="Pfam" id="PF06239">
    <property type="entry name" value="ECSIT_N"/>
    <property type="match status" value="1"/>
</dbReference>
<accession>A0A8U0WJS3</accession>
<evidence type="ECO:0000256" key="1">
    <source>
        <dbReference type="ARBA" id="ARBA00004123"/>
    </source>
</evidence>
<comment type="similarity">
    <text evidence="4">Belongs to the ECSIT family.</text>
</comment>
<dbReference type="PANTHER" id="PTHR13113:SF1">
    <property type="entry name" value="EVOLUTIONARILY CONSERVED SIGNALING INTERMEDIATE IN TOLL PATHWAY, MITOCHONDRIAL"/>
    <property type="match status" value="1"/>
</dbReference>
<dbReference type="AlphaFoldDB" id="A0A8U0WJS3"/>
<dbReference type="RefSeq" id="XP_037885162.1">
    <property type="nucleotide sequence ID" value="XM_038029234.1"/>
</dbReference>
<dbReference type="Pfam" id="PF14784">
    <property type="entry name" value="ECSIT_C"/>
    <property type="match status" value="1"/>
</dbReference>
<keyword evidence="11" id="KW-0539">Nucleus</keyword>
<keyword evidence="7" id="KW-0399">Innate immunity</keyword>
<evidence type="ECO:0000256" key="9">
    <source>
        <dbReference type="ARBA" id="ARBA00022946"/>
    </source>
</evidence>
<keyword evidence="6" id="KW-0963">Cytoplasm</keyword>
<feature type="region of interest" description="Disordered" evidence="12">
    <location>
        <begin position="406"/>
        <end position="430"/>
    </location>
</feature>
<dbReference type="PROSITE" id="PS51257">
    <property type="entry name" value="PROKAR_LIPOPROTEIN"/>
    <property type="match status" value="1"/>
</dbReference>
<evidence type="ECO:0000256" key="10">
    <source>
        <dbReference type="ARBA" id="ARBA00023128"/>
    </source>
</evidence>
<evidence type="ECO:0000313" key="14">
    <source>
        <dbReference type="Proteomes" id="UP000092443"/>
    </source>
</evidence>
<keyword evidence="9" id="KW-0809">Transit peptide</keyword>
<comment type="subcellular location">
    <subcellularLocation>
        <location evidence="3">Cytoplasm</location>
    </subcellularLocation>
    <subcellularLocation>
        <location evidence="2">Mitochondrion</location>
    </subcellularLocation>
    <subcellularLocation>
        <location evidence="1">Nucleus</location>
    </subcellularLocation>
</comment>
<dbReference type="InterPro" id="IPR029342">
    <property type="entry name" value="ECIST_C"/>
</dbReference>
<evidence type="ECO:0000256" key="5">
    <source>
        <dbReference type="ARBA" id="ARBA00019998"/>
    </source>
</evidence>
<dbReference type="GO" id="GO:0045087">
    <property type="term" value="P:innate immune response"/>
    <property type="evidence" value="ECO:0007669"/>
    <property type="project" value="UniProtKB-KW"/>
</dbReference>
<evidence type="ECO:0000313" key="15">
    <source>
        <dbReference type="RefSeq" id="XP_037885162.1"/>
    </source>
</evidence>
<keyword evidence="8" id="KW-0391">Immunity</keyword>
<dbReference type="GO" id="GO:0007178">
    <property type="term" value="P:cell surface receptor protein serine/threonine kinase signaling pathway"/>
    <property type="evidence" value="ECO:0007669"/>
    <property type="project" value="TreeGrafter"/>
</dbReference>
<evidence type="ECO:0000256" key="7">
    <source>
        <dbReference type="ARBA" id="ARBA00022588"/>
    </source>
</evidence>
<feature type="domain" description="ECSIT C-terminal" evidence="13">
    <location>
        <begin position="266"/>
        <end position="396"/>
    </location>
</feature>
<dbReference type="InterPro" id="IPR046448">
    <property type="entry name" value="ECSIT_N"/>
</dbReference>
<dbReference type="RefSeq" id="XP_037885163.1">
    <property type="nucleotide sequence ID" value="XM_038029235.1"/>
</dbReference>
<keyword evidence="10" id="KW-0496">Mitochondrion</keyword>
<keyword evidence="14" id="KW-1185">Reference proteome</keyword>
<dbReference type="GeneID" id="119634835"/>
<evidence type="ECO:0000256" key="6">
    <source>
        <dbReference type="ARBA" id="ARBA00022490"/>
    </source>
</evidence>